<dbReference type="EMBL" id="BRLB01000001">
    <property type="protein sequence ID" value="GKX28584.1"/>
    <property type="molecule type" value="Genomic_DNA"/>
</dbReference>
<name>A0A9W5YAW1_9FIRM</name>
<evidence type="ECO:0000313" key="2">
    <source>
        <dbReference type="Proteomes" id="UP001144256"/>
    </source>
</evidence>
<reference evidence="1" key="1">
    <citation type="submission" date="2022-06" db="EMBL/GenBank/DDBJ databases">
        <title>Vallitalea longa sp. nov., an anaerobic bacterium isolated from marine sediment.</title>
        <authorList>
            <person name="Hirano S."/>
            <person name="Terahara T."/>
            <person name="Mori K."/>
            <person name="Hamada M."/>
            <person name="Matsumoto R."/>
            <person name="Kobayashi T."/>
        </authorList>
    </citation>
    <scope>NUCLEOTIDE SEQUENCE</scope>
    <source>
        <strain evidence="1">SH18-1</strain>
    </source>
</reference>
<accession>A0A9W5YAW1</accession>
<dbReference type="Proteomes" id="UP001144256">
    <property type="component" value="Unassembled WGS sequence"/>
</dbReference>
<proteinExistence type="predicted"/>
<protein>
    <submittedName>
        <fullName evidence="1">Uncharacterized protein</fullName>
    </submittedName>
</protein>
<evidence type="ECO:0000313" key="1">
    <source>
        <dbReference type="EMBL" id="GKX28584.1"/>
    </source>
</evidence>
<sequence>MLFHKISEVVLRKIGKLYDKETNQLYKRNYAG</sequence>
<keyword evidence="2" id="KW-1185">Reference proteome</keyword>
<organism evidence="1 2">
    <name type="scientific">Vallitalea longa</name>
    <dbReference type="NCBI Taxonomy" id="2936439"/>
    <lineage>
        <taxon>Bacteria</taxon>
        <taxon>Bacillati</taxon>
        <taxon>Bacillota</taxon>
        <taxon>Clostridia</taxon>
        <taxon>Lachnospirales</taxon>
        <taxon>Vallitaleaceae</taxon>
        <taxon>Vallitalea</taxon>
    </lineage>
</organism>
<comment type="caution">
    <text evidence="1">The sequence shown here is derived from an EMBL/GenBank/DDBJ whole genome shotgun (WGS) entry which is preliminary data.</text>
</comment>
<gene>
    <name evidence="1" type="ORF">SH1V18_10640</name>
</gene>
<dbReference type="AlphaFoldDB" id="A0A9W5YAW1"/>